<dbReference type="GO" id="GO:0055085">
    <property type="term" value="P:transmembrane transport"/>
    <property type="evidence" value="ECO:0007669"/>
    <property type="project" value="InterPro"/>
</dbReference>
<accession>X1D7H6</accession>
<proteinExistence type="predicted"/>
<organism evidence="2">
    <name type="scientific">marine sediment metagenome</name>
    <dbReference type="NCBI Taxonomy" id="412755"/>
    <lineage>
        <taxon>unclassified sequences</taxon>
        <taxon>metagenomes</taxon>
        <taxon>ecological metagenomes</taxon>
    </lineage>
</organism>
<dbReference type="Gene3D" id="3.40.190.170">
    <property type="entry name" value="Bacterial extracellular solute-binding protein, family 7"/>
    <property type="match status" value="1"/>
</dbReference>
<comment type="caution">
    <text evidence="2">The sequence shown here is derived from an EMBL/GenBank/DDBJ whole genome shotgun (WGS) entry which is preliminary data.</text>
</comment>
<reference evidence="2" key="1">
    <citation type="journal article" date="2014" name="Front. Microbiol.">
        <title>High frequency of phylogenetically diverse reductive dehalogenase-homologous genes in deep subseafloor sedimentary metagenomes.</title>
        <authorList>
            <person name="Kawai M."/>
            <person name="Futagami T."/>
            <person name="Toyoda A."/>
            <person name="Takaki Y."/>
            <person name="Nishi S."/>
            <person name="Hori S."/>
            <person name="Arai W."/>
            <person name="Tsubouchi T."/>
            <person name="Morono Y."/>
            <person name="Uchiyama I."/>
            <person name="Ito T."/>
            <person name="Fujiyama A."/>
            <person name="Inagaki F."/>
            <person name="Takami H."/>
        </authorList>
    </citation>
    <scope>NUCLEOTIDE SEQUENCE</scope>
    <source>
        <strain evidence="2">Expedition CK06-06</strain>
    </source>
</reference>
<evidence type="ECO:0000313" key="2">
    <source>
        <dbReference type="EMBL" id="GAH16696.1"/>
    </source>
</evidence>
<protein>
    <submittedName>
        <fullName evidence="2">Uncharacterized protein</fullName>
    </submittedName>
</protein>
<dbReference type="EMBL" id="BART01031688">
    <property type="protein sequence ID" value="GAH16696.1"/>
    <property type="molecule type" value="Genomic_DNA"/>
</dbReference>
<dbReference type="InterPro" id="IPR038404">
    <property type="entry name" value="TRAP_DctP_sf"/>
</dbReference>
<dbReference type="InterPro" id="IPR018389">
    <property type="entry name" value="DctP_fam"/>
</dbReference>
<dbReference type="Pfam" id="PF03480">
    <property type="entry name" value="DctP"/>
    <property type="match status" value="1"/>
</dbReference>
<gene>
    <name evidence="2" type="ORF">S01H4_54981</name>
</gene>
<keyword evidence="1" id="KW-0732">Signal</keyword>
<dbReference type="AlphaFoldDB" id="X1D7H6"/>
<name>X1D7H6_9ZZZZ</name>
<evidence type="ECO:0000256" key="1">
    <source>
        <dbReference type="ARBA" id="ARBA00022729"/>
    </source>
</evidence>
<sequence>MMGFQEVTGYWIKEPAAAAQSIQSTLANMDFWNSLSEADQVLFANIAKVSLEVFEENWAYDNITALTEVEEGGIIVQSWSDEDLKKWSELAIPLAPTLTDPLAIEALDRLMDYMRFAGYID</sequence>